<dbReference type="Gene3D" id="3.30.420.80">
    <property type="entry name" value="Ribosomal protein S11"/>
    <property type="match status" value="1"/>
</dbReference>
<evidence type="ECO:0000313" key="12">
    <source>
        <dbReference type="EMBL" id="PJB03605.1"/>
    </source>
</evidence>
<comment type="subunit">
    <text evidence="4">Part of the 30S ribosomal subunit.</text>
</comment>
<evidence type="ECO:0000256" key="1">
    <source>
        <dbReference type="ARBA" id="ARBA00006194"/>
    </source>
</evidence>
<dbReference type="InterPro" id="IPR001971">
    <property type="entry name" value="Ribosomal_uS11"/>
</dbReference>
<dbReference type="AlphaFoldDB" id="A0A2G9LKP4"/>
<sequence length="201" mass="22884">MLNQKTNISEQTFTKKSKDNKKVDAEKLKQEIKEVKREIIKEIEQEKQEELIDRKTVEAKQLSQKQQADVKKIKTPLRAAIIYIQSSKNNTHITLTDITGSEILAKASGGMLTKNKAHRDEQAAAIGMVQVVENVLATHKISRLIVRVRGKGGIKSDRIGQAAQIILKMLSHDKYEIIHLKDVMPIYYGKKLKYGRRGRKV</sequence>
<dbReference type="Proteomes" id="UP000230713">
    <property type="component" value="Unassembled WGS sequence"/>
</dbReference>
<accession>A0A2H9P8G4</accession>
<dbReference type="Proteomes" id="UP000228989">
    <property type="component" value="Unassembled WGS sequence"/>
</dbReference>
<keyword evidence="4" id="KW-0699">rRNA-binding</keyword>
<accession>A0A2G9LKP4</accession>
<dbReference type="Proteomes" id="UP000228874">
    <property type="component" value="Unassembled WGS sequence"/>
</dbReference>
<comment type="caution">
    <text evidence="6">The sequence shown here is derived from an EMBL/GenBank/DDBJ whole genome shotgun (WGS) entry which is preliminary data.</text>
</comment>
<evidence type="ECO:0000313" key="9">
    <source>
        <dbReference type="EMBL" id="PIV89796.1"/>
    </source>
</evidence>
<dbReference type="EMBL" id="PFFF01000024">
    <property type="protein sequence ID" value="PIV89796.1"/>
    <property type="molecule type" value="Genomic_DNA"/>
</dbReference>
<dbReference type="Proteomes" id="UP000231449">
    <property type="component" value="Unassembled WGS sequence"/>
</dbReference>
<comment type="function">
    <text evidence="4">Located on the platform of the 30S subunit.</text>
</comment>
<evidence type="ECO:0000313" key="15">
    <source>
        <dbReference type="Proteomes" id="UP000228888"/>
    </source>
</evidence>
<feature type="region of interest" description="Disordered" evidence="5">
    <location>
        <begin position="1"/>
        <end position="24"/>
    </location>
</feature>
<dbReference type="PANTHER" id="PTHR11759">
    <property type="entry name" value="40S RIBOSOMAL PROTEIN S14/30S RIBOSOMAL PROTEIN S11"/>
    <property type="match status" value="1"/>
</dbReference>
<accession>A0A2H9N401</accession>
<dbReference type="EMBL" id="PEUT01000027">
    <property type="protein sequence ID" value="PIV13764.1"/>
    <property type="molecule type" value="Genomic_DNA"/>
</dbReference>
<proteinExistence type="inferred from homology"/>
<keyword evidence="2 4" id="KW-0689">Ribosomal protein</keyword>
<evidence type="ECO:0000256" key="2">
    <source>
        <dbReference type="ARBA" id="ARBA00022980"/>
    </source>
</evidence>
<dbReference type="GO" id="GO:0003735">
    <property type="term" value="F:structural constituent of ribosome"/>
    <property type="evidence" value="ECO:0007669"/>
    <property type="project" value="InterPro"/>
</dbReference>
<dbReference type="HAMAP" id="MF_01310">
    <property type="entry name" value="Ribosomal_uS11"/>
    <property type="match status" value="1"/>
</dbReference>
<accession>A0A2H9MMM0</accession>
<dbReference type="Proteomes" id="UP000230477">
    <property type="component" value="Unassembled WGS sequence"/>
</dbReference>
<accession>A0A2H9M9D6</accession>
<gene>
    <name evidence="6" type="primary">rpsK</name>
    <name evidence="4" type="synonym">rps11</name>
    <name evidence="13" type="ORF">CO072_00305</name>
    <name evidence="12" type="ORF">CO124_02150</name>
    <name evidence="8" type="ORF">COS22_01010</name>
    <name evidence="7" type="ORF">COS45_01135</name>
    <name evidence="9" type="ORF">COW47_01035</name>
    <name evidence="6" type="ORF">COW69_00800</name>
    <name evidence="11" type="ORF">COY63_01790</name>
    <name evidence="10" type="ORF">COZ66_00955</name>
</gene>
<dbReference type="GO" id="GO:0006412">
    <property type="term" value="P:translation"/>
    <property type="evidence" value="ECO:0007669"/>
    <property type="project" value="UniProtKB-UniRule"/>
</dbReference>
<dbReference type="Proteomes" id="UP000229789">
    <property type="component" value="Unassembled WGS sequence"/>
</dbReference>
<evidence type="ECO:0000313" key="11">
    <source>
        <dbReference type="EMBL" id="PIY99769.1"/>
    </source>
</evidence>
<name>A0A2G9LKP4_HUBC1</name>
<evidence type="ECO:0000313" key="8">
    <source>
        <dbReference type="EMBL" id="PIV46498.1"/>
    </source>
</evidence>
<evidence type="ECO:0000313" key="7">
    <source>
        <dbReference type="EMBL" id="PIV13764.1"/>
    </source>
</evidence>
<keyword evidence="3 4" id="KW-0687">Ribonucleoprotein</keyword>
<evidence type="ECO:0000313" key="14">
    <source>
        <dbReference type="Proteomes" id="UP000228874"/>
    </source>
</evidence>
<dbReference type="EMBL" id="PETW01000020">
    <property type="protein sequence ID" value="PIV46498.1"/>
    <property type="molecule type" value="Genomic_DNA"/>
</dbReference>
<dbReference type="GO" id="GO:0019843">
    <property type="term" value="F:rRNA binding"/>
    <property type="evidence" value="ECO:0007669"/>
    <property type="project" value="UniProtKB-UniRule"/>
</dbReference>
<evidence type="ECO:0000313" key="6">
    <source>
        <dbReference type="EMBL" id="PIN66730.1"/>
    </source>
</evidence>
<dbReference type="SUPFAM" id="SSF53137">
    <property type="entry name" value="Translational machinery components"/>
    <property type="match status" value="1"/>
</dbReference>
<keyword evidence="4" id="KW-0694">RNA-binding</keyword>
<dbReference type="EMBL" id="PFSX01000011">
    <property type="protein sequence ID" value="PJC01681.1"/>
    <property type="molecule type" value="Genomic_DNA"/>
</dbReference>
<dbReference type="Proteomes" id="UP000228888">
    <property type="component" value="Unassembled WGS sequence"/>
</dbReference>
<dbReference type="EMBL" id="PFIH01000023">
    <property type="protein sequence ID" value="PIX28142.1"/>
    <property type="molecule type" value="Genomic_DNA"/>
</dbReference>
<dbReference type="EMBL" id="PCUF01000006">
    <property type="protein sequence ID" value="PIN66730.1"/>
    <property type="molecule type" value="Genomic_DNA"/>
</dbReference>
<protein>
    <recommendedName>
        <fullName evidence="4">Small ribosomal subunit protein uS11</fullName>
    </recommendedName>
</protein>
<dbReference type="EMBL" id="PFUW01000039">
    <property type="protein sequence ID" value="PJB03605.1"/>
    <property type="molecule type" value="Genomic_DNA"/>
</dbReference>
<evidence type="ECO:0000313" key="16">
    <source>
        <dbReference type="Proteomes" id="UP000229789"/>
    </source>
</evidence>
<accession>A0A2H9RDH4</accession>
<accession>A0A2H9M2I6</accession>
<organism evidence="6 16">
    <name type="scientific">Huberarchaeum crystalense</name>
    <dbReference type="NCBI Taxonomy" id="2014257"/>
    <lineage>
        <taxon>Archaea</taxon>
        <taxon>Candidatus Huberarchaeota</taxon>
        <taxon>Candidatus Huberarchaeia</taxon>
        <taxon>Candidatus Huberarchaeales</taxon>
        <taxon>Candidatus Huberarchaeaceae</taxon>
        <taxon>Candidatus Huberarchaeum</taxon>
    </lineage>
</organism>
<dbReference type="Pfam" id="PF00411">
    <property type="entry name" value="Ribosomal_S11"/>
    <property type="match status" value="1"/>
</dbReference>
<dbReference type="GO" id="GO:0005840">
    <property type="term" value="C:ribosome"/>
    <property type="evidence" value="ECO:0007669"/>
    <property type="project" value="UniProtKB-KW"/>
</dbReference>
<evidence type="ECO:0000313" key="10">
    <source>
        <dbReference type="EMBL" id="PIX28142.1"/>
    </source>
</evidence>
<dbReference type="EMBL" id="PFMG01000044">
    <property type="protein sequence ID" value="PIY99769.1"/>
    <property type="molecule type" value="Genomic_DNA"/>
</dbReference>
<evidence type="ECO:0000256" key="4">
    <source>
        <dbReference type="HAMAP-Rule" id="MF_01310"/>
    </source>
</evidence>
<reference evidence="14 15" key="1">
    <citation type="submission" date="2017-09" db="EMBL/GenBank/DDBJ databases">
        <title>Depth-based differentiation of microbial function through sediment-hosted aquifers and enrichment of novel symbionts in the deep terrestrial subsurface.</title>
        <authorList>
            <person name="Probst A.J."/>
            <person name="Ladd B."/>
            <person name="Jarett J.K."/>
            <person name="Geller-Mcgrath D.E."/>
            <person name="Sieber C.M.K."/>
            <person name="Emerson J.B."/>
            <person name="Anantharaman K."/>
            <person name="Thomas B.C."/>
            <person name="Malmstrom R."/>
            <person name="Stieglmeier M."/>
            <person name="Klingl A."/>
            <person name="Woyke T."/>
            <person name="Ryan C.M."/>
            <person name="Banfield J.F."/>
        </authorList>
    </citation>
    <scope>NUCLEOTIDE SEQUENCE [LARGE SCALE GENOMIC DNA]</scope>
</reference>
<dbReference type="Proteomes" id="UP000231232">
    <property type="component" value="Unassembled WGS sequence"/>
</dbReference>
<evidence type="ECO:0000313" key="13">
    <source>
        <dbReference type="EMBL" id="PJC01681.1"/>
    </source>
</evidence>
<evidence type="ECO:0000256" key="5">
    <source>
        <dbReference type="SAM" id="MobiDB-lite"/>
    </source>
</evidence>
<dbReference type="InterPro" id="IPR036967">
    <property type="entry name" value="Ribosomal_uS11_sf"/>
</dbReference>
<feature type="compositionally biased region" description="Polar residues" evidence="5">
    <location>
        <begin position="1"/>
        <end position="14"/>
    </location>
</feature>
<reference evidence="6 16" key="2">
    <citation type="submission" date="2017-09" db="EMBL/GenBank/DDBJ databases">
        <title>Depth-based differentiation of microbial function through sediment-hosted aquifers and enrichment of novel symbionts in the deep terrestrial subsurface.</title>
        <authorList>
            <person name="Probst A.J."/>
            <person name="Ladd B."/>
            <person name="Jarett J.K."/>
            <person name="Geller-Mcgrath D.E."/>
            <person name="Sieber C.M."/>
            <person name="Emerson J.B."/>
            <person name="Anantharaman K."/>
            <person name="Thomas B.C."/>
            <person name="Malmstrom R."/>
            <person name="Stieglmeier M."/>
            <person name="Klingl A."/>
            <person name="Woyke T."/>
            <person name="Ryan C.M."/>
            <person name="Banfield J.F."/>
        </authorList>
    </citation>
    <scope>NUCLEOTIDE SEQUENCE [LARGE SCALE GENOMIC DNA]</scope>
    <source>
        <strain evidence="8">CG02_land_8_20_14_3_00_31_209</strain>
        <strain evidence="7">CG03_land_8_20_14_0_80_31_114</strain>
        <strain evidence="9">CG17_big_fil_post_rev_8_21_14_2_50_31_73</strain>
        <strain evidence="6">CG18_big_fil_WC_8_21_14_2_50_31_19</strain>
        <strain evidence="11">CG_4_10_14_0_8_um_filter_31_133</strain>
        <strain evidence="10">CG_4_8_14_3_um_filter</strain>
        <strain evidence="13">CG_4_9_14_0_8_um_filter_31_21</strain>
        <strain evidence="12">CG_4_9_14_3_um_filter_31_125</strain>
    </source>
</reference>
<comment type="similarity">
    <text evidence="1 4">Belongs to the universal ribosomal protein uS11 family.</text>
</comment>
<evidence type="ECO:0000256" key="3">
    <source>
        <dbReference type="ARBA" id="ARBA00023274"/>
    </source>
</evidence>
<dbReference type="GO" id="GO:1990904">
    <property type="term" value="C:ribonucleoprotein complex"/>
    <property type="evidence" value="ECO:0007669"/>
    <property type="project" value="UniProtKB-KW"/>
</dbReference>
<accession>A0A2H9QRV6</accession>